<reference evidence="9" key="1">
    <citation type="submission" date="2018-08" db="EMBL/GenBank/DDBJ databases">
        <title>Comparative genomics of wild bee and flower associated Lactobacillus reveals potential adaptation to the bee host.</title>
        <authorList>
            <person name="Vuong H.Q."/>
            <person name="Mcfrederick Q.S."/>
        </authorList>
    </citation>
    <scope>NUCLEOTIDE SEQUENCE</scope>
    <source>
        <strain evidence="9">HV_63</strain>
    </source>
</reference>
<feature type="transmembrane region" description="Helical" evidence="8">
    <location>
        <begin position="70"/>
        <end position="88"/>
    </location>
</feature>
<dbReference type="NCBIfam" id="TIGR00801">
    <property type="entry name" value="ncs2"/>
    <property type="match status" value="1"/>
</dbReference>
<evidence type="ECO:0000256" key="5">
    <source>
        <dbReference type="ARBA" id="ARBA00022692"/>
    </source>
</evidence>
<feature type="transmembrane region" description="Helical" evidence="8">
    <location>
        <begin position="258"/>
        <end position="285"/>
    </location>
</feature>
<dbReference type="NCBIfam" id="TIGR03173">
    <property type="entry name" value="pbuX"/>
    <property type="match status" value="1"/>
</dbReference>
<feature type="transmembrane region" description="Helical" evidence="8">
    <location>
        <begin position="424"/>
        <end position="449"/>
    </location>
</feature>
<feature type="transmembrane region" description="Helical" evidence="8">
    <location>
        <begin position="340"/>
        <end position="360"/>
    </location>
</feature>
<sequence>MHRDFFICLFTYRSIVKFRRIILNNSEKGLKQVSHLKAAVLGLQHLLAMYSGDIIVPLLIGAFLHFNAAQMTYLVSADIFMCGIATLLQLKRTPITGIGLPVVLGCAVQVITPLETIGGTLGVTYIYGAIICSGLFVFLISGLFSKLRRFFPPVVTGSLITIIGFSLVPVAVQDLGGGDATAKTFANAQNLTVGLVTMVVVLLINIFGKGFLRSISVLVGMIVGTGLAGAMGMISLSSVSSASWFKLPQPFYFGTPHFSWSAILTMILVSLTTMVESTGVFLALGDLTGRKLSSKELAKGYRAEGIAAMLGGIFNTFPYSTFSENVGVVQLSGIKTKRPIYYAGLFLLILGLLPKVGAFATVVPSSVLGGAMIVMFGMVGVQGIRILQQVDFNKNANLLIVAIAVGSGIGVTVYPQIFSSFPKAAQIILDNGIVVGGFMAVLITVLFSISGQIKLDKE</sequence>
<keyword evidence="5 8" id="KW-0812">Transmembrane</keyword>
<comment type="subcellular location">
    <subcellularLocation>
        <location evidence="1">Cell membrane</location>
        <topology evidence="1">Multi-pass membrane protein</topology>
    </subcellularLocation>
</comment>
<dbReference type="EMBL" id="QUBG01000001">
    <property type="protein sequence ID" value="TPR46089.1"/>
    <property type="molecule type" value="Genomic_DNA"/>
</dbReference>
<accession>A0A9Q8IPF4</accession>
<feature type="transmembrane region" description="Helical" evidence="8">
    <location>
        <begin position="38"/>
        <end position="64"/>
    </location>
</feature>
<comment type="caution">
    <text evidence="9">The sequence shown here is derived from an EMBL/GenBank/DDBJ whole genome shotgun (WGS) entry which is preliminary data.</text>
</comment>
<feature type="transmembrane region" description="Helical" evidence="8">
    <location>
        <begin position="396"/>
        <end position="418"/>
    </location>
</feature>
<evidence type="ECO:0000313" key="10">
    <source>
        <dbReference type="Proteomes" id="UP000784700"/>
    </source>
</evidence>
<comment type="similarity">
    <text evidence="2">Belongs to the nucleobase:cation symporter-2 (NCS2) (TC 2.A.40) family.</text>
</comment>
<evidence type="ECO:0000313" key="9">
    <source>
        <dbReference type="EMBL" id="TPR46089.1"/>
    </source>
</evidence>
<dbReference type="AlphaFoldDB" id="A0A9Q8IPF4"/>
<dbReference type="NCBIfam" id="NF037981">
    <property type="entry name" value="NCS2_1"/>
    <property type="match status" value="1"/>
</dbReference>
<evidence type="ECO:0000256" key="2">
    <source>
        <dbReference type="ARBA" id="ARBA00008821"/>
    </source>
</evidence>
<keyword evidence="3" id="KW-0813">Transport</keyword>
<proteinExistence type="inferred from homology"/>
<feature type="transmembrane region" description="Helical" evidence="8">
    <location>
        <begin position="191"/>
        <end position="208"/>
    </location>
</feature>
<protein>
    <submittedName>
        <fullName evidence="9">Purine permease</fullName>
    </submittedName>
</protein>
<dbReference type="PANTHER" id="PTHR42810">
    <property type="entry name" value="PURINE PERMEASE C1399.01C-RELATED"/>
    <property type="match status" value="1"/>
</dbReference>
<dbReference type="InterPro" id="IPR017588">
    <property type="entry name" value="UacT-like"/>
</dbReference>
<gene>
    <name evidence="9" type="ORF">DY130_00825</name>
</gene>
<feature type="transmembrane region" description="Helical" evidence="8">
    <location>
        <begin position="124"/>
        <end position="144"/>
    </location>
</feature>
<dbReference type="GO" id="GO:0042907">
    <property type="term" value="F:xanthine transmembrane transporter activity"/>
    <property type="evidence" value="ECO:0007669"/>
    <property type="project" value="TreeGrafter"/>
</dbReference>
<dbReference type="InterPro" id="IPR006043">
    <property type="entry name" value="NCS2"/>
</dbReference>
<dbReference type="PANTHER" id="PTHR42810:SF4">
    <property type="entry name" value="URIC ACID TRANSPORTER UACT"/>
    <property type="match status" value="1"/>
</dbReference>
<keyword evidence="7 8" id="KW-0472">Membrane</keyword>
<evidence type="ECO:0000256" key="7">
    <source>
        <dbReference type="ARBA" id="ARBA00023136"/>
    </source>
</evidence>
<dbReference type="PROSITE" id="PS01116">
    <property type="entry name" value="XANTH_URACIL_PERMASE"/>
    <property type="match status" value="1"/>
</dbReference>
<dbReference type="Pfam" id="PF00860">
    <property type="entry name" value="Xan_ur_permease"/>
    <property type="match status" value="1"/>
</dbReference>
<evidence type="ECO:0000256" key="1">
    <source>
        <dbReference type="ARBA" id="ARBA00004651"/>
    </source>
</evidence>
<evidence type="ECO:0000256" key="8">
    <source>
        <dbReference type="SAM" id="Phobius"/>
    </source>
</evidence>
<feature type="transmembrane region" description="Helical" evidence="8">
    <location>
        <begin position="151"/>
        <end position="171"/>
    </location>
</feature>
<evidence type="ECO:0000256" key="6">
    <source>
        <dbReference type="ARBA" id="ARBA00022989"/>
    </source>
</evidence>
<keyword evidence="6 8" id="KW-1133">Transmembrane helix</keyword>
<feature type="transmembrane region" description="Helical" evidence="8">
    <location>
        <begin position="366"/>
        <end position="384"/>
    </location>
</feature>
<dbReference type="GO" id="GO:0005886">
    <property type="term" value="C:plasma membrane"/>
    <property type="evidence" value="ECO:0007669"/>
    <property type="project" value="UniProtKB-SubCell"/>
</dbReference>
<evidence type="ECO:0000256" key="3">
    <source>
        <dbReference type="ARBA" id="ARBA00022448"/>
    </source>
</evidence>
<dbReference type="InterPro" id="IPR006042">
    <property type="entry name" value="Xan_ur_permease"/>
</dbReference>
<feature type="transmembrane region" description="Helical" evidence="8">
    <location>
        <begin position="95"/>
        <end position="112"/>
    </location>
</feature>
<organism evidence="9 10">
    <name type="scientific">Apilactobacillus micheneri</name>
    <dbReference type="NCBI Taxonomy" id="1899430"/>
    <lineage>
        <taxon>Bacteria</taxon>
        <taxon>Bacillati</taxon>
        <taxon>Bacillota</taxon>
        <taxon>Bacilli</taxon>
        <taxon>Lactobacillales</taxon>
        <taxon>Lactobacillaceae</taxon>
        <taxon>Apilactobacillus</taxon>
    </lineage>
</organism>
<dbReference type="Proteomes" id="UP000784700">
    <property type="component" value="Unassembled WGS sequence"/>
</dbReference>
<name>A0A9Q8IPF4_9LACO</name>
<evidence type="ECO:0000256" key="4">
    <source>
        <dbReference type="ARBA" id="ARBA00022475"/>
    </source>
</evidence>
<keyword evidence="4" id="KW-1003">Cell membrane</keyword>
<feature type="transmembrane region" description="Helical" evidence="8">
    <location>
        <begin position="215"/>
        <end position="238"/>
    </location>
</feature>